<feature type="region of interest" description="Disordered" evidence="1">
    <location>
        <begin position="58"/>
        <end position="77"/>
    </location>
</feature>
<protein>
    <submittedName>
        <fullName evidence="2">Uncharacterized protein</fullName>
    </submittedName>
</protein>
<dbReference type="EMBL" id="JAGRRH010000021">
    <property type="protein sequence ID" value="KAG7346333.1"/>
    <property type="molecule type" value="Genomic_DNA"/>
</dbReference>
<accession>A0A9K3PGA8</accession>
<reference evidence="2" key="1">
    <citation type="journal article" date="2021" name="Sci. Rep.">
        <title>Diploid genomic architecture of Nitzschia inconspicua, an elite biomass production diatom.</title>
        <authorList>
            <person name="Oliver A."/>
            <person name="Podell S."/>
            <person name="Pinowska A."/>
            <person name="Traller J.C."/>
            <person name="Smith S.R."/>
            <person name="McClure R."/>
            <person name="Beliaev A."/>
            <person name="Bohutskyi P."/>
            <person name="Hill E.A."/>
            <person name="Rabines A."/>
            <person name="Zheng H."/>
            <person name="Allen L.Z."/>
            <person name="Kuo A."/>
            <person name="Grigoriev I.V."/>
            <person name="Allen A.E."/>
            <person name="Hazlebeck D."/>
            <person name="Allen E.E."/>
        </authorList>
    </citation>
    <scope>NUCLEOTIDE SEQUENCE</scope>
    <source>
        <strain evidence="2">Hildebrandi</strain>
    </source>
</reference>
<comment type="caution">
    <text evidence="2">The sequence shown here is derived from an EMBL/GenBank/DDBJ whole genome shotgun (WGS) entry which is preliminary data.</text>
</comment>
<reference evidence="2" key="2">
    <citation type="submission" date="2021-04" db="EMBL/GenBank/DDBJ databases">
        <authorList>
            <person name="Podell S."/>
        </authorList>
    </citation>
    <scope>NUCLEOTIDE SEQUENCE</scope>
    <source>
        <strain evidence="2">Hildebrandi</strain>
    </source>
</reference>
<proteinExistence type="predicted"/>
<organism evidence="2 3">
    <name type="scientific">Nitzschia inconspicua</name>
    <dbReference type="NCBI Taxonomy" id="303405"/>
    <lineage>
        <taxon>Eukaryota</taxon>
        <taxon>Sar</taxon>
        <taxon>Stramenopiles</taxon>
        <taxon>Ochrophyta</taxon>
        <taxon>Bacillariophyta</taxon>
        <taxon>Bacillariophyceae</taxon>
        <taxon>Bacillariophycidae</taxon>
        <taxon>Bacillariales</taxon>
        <taxon>Bacillariaceae</taxon>
        <taxon>Nitzschia</taxon>
    </lineage>
</organism>
<name>A0A9K3PGA8_9STRA</name>
<keyword evidence="3" id="KW-1185">Reference proteome</keyword>
<evidence type="ECO:0000313" key="3">
    <source>
        <dbReference type="Proteomes" id="UP000693970"/>
    </source>
</evidence>
<dbReference type="Proteomes" id="UP000693970">
    <property type="component" value="Unassembled WGS sequence"/>
</dbReference>
<evidence type="ECO:0000256" key="1">
    <source>
        <dbReference type="SAM" id="MobiDB-lite"/>
    </source>
</evidence>
<sequence>MDWPGCAINAPTRTSNKQQPPHCPSLDRSLVSLIHAAVIACGPLVSFSSISSLFGPANMTKKKGGKGTSPTGGRVDRNTQAQELAFQKYHGSGEDSHGLAEKFMNGIEMLEGIYHGEMNRVTQRSEKVLDTIYHLKYDKRIVSDPNSAVNGINLTTLTAKTSTYRSLITGRTIWEKRKRVQAAGRKVLDFLDPNSAVNGINLTTLTAKTSTYRSLITGRTIWEKRKRVQAAGRKVLDFLDPNSAVNGINLTTLTAKTSTYRSLITGRTIWEKESVSKPLEERYLHIARNLPSIATQILRYPESNGRIT</sequence>
<dbReference type="OrthoDB" id="56253at2759"/>
<dbReference type="AlphaFoldDB" id="A0A9K3PGA8"/>
<feature type="region of interest" description="Disordered" evidence="1">
    <location>
        <begin position="1"/>
        <end position="23"/>
    </location>
</feature>
<evidence type="ECO:0000313" key="2">
    <source>
        <dbReference type="EMBL" id="KAG7346333.1"/>
    </source>
</evidence>
<gene>
    <name evidence="2" type="ORF">IV203_005401</name>
</gene>